<dbReference type="KEGG" id="rul:UC8_32540"/>
<accession>A0A5B9QV46</accession>
<dbReference type="AlphaFoldDB" id="A0A5B9QV46"/>
<gene>
    <name evidence="1" type="ORF">UC8_32540</name>
</gene>
<reference evidence="1 2" key="1">
    <citation type="submission" date="2019-08" db="EMBL/GenBank/DDBJ databases">
        <title>Deep-cultivation of Planctomycetes and their phenomic and genomic characterization uncovers novel biology.</title>
        <authorList>
            <person name="Wiegand S."/>
            <person name="Jogler M."/>
            <person name="Boedeker C."/>
            <person name="Pinto D."/>
            <person name="Vollmers J."/>
            <person name="Rivas-Marin E."/>
            <person name="Kohn T."/>
            <person name="Peeters S.H."/>
            <person name="Heuer A."/>
            <person name="Rast P."/>
            <person name="Oberbeckmann S."/>
            <person name="Bunk B."/>
            <person name="Jeske O."/>
            <person name="Meyerdierks A."/>
            <person name="Storesund J.E."/>
            <person name="Kallscheuer N."/>
            <person name="Luecker S."/>
            <person name="Lage O.M."/>
            <person name="Pohl T."/>
            <person name="Merkel B.J."/>
            <person name="Hornburger P."/>
            <person name="Mueller R.-W."/>
            <person name="Bruemmer F."/>
            <person name="Labrenz M."/>
            <person name="Spormann A.M."/>
            <person name="Op den Camp H."/>
            <person name="Overmann J."/>
            <person name="Amann R."/>
            <person name="Jetten M.S.M."/>
            <person name="Mascher T."/>
            <person name="Medema M.H."/>
            <person name="Devos D.P."/>
            <person name="Kaster A.-K."/>
            <person name="Ovreas L."/>
            <person name="Rohde M."/>
            <person name="Galperin M.Y."/>
            <person name="Jogler C."/>
        </authorList>
    </citation>
    <scope>NUCLEOTIDE SEQUENCE [LARGE SCALE GENOMIC DNA]</scope>
    <source>
        <strain evidence="1 2">UC8</strain>
    </source>
</reference>
<organism evidence="1 2">
    <name type="scientific">Roseimaritima ulvae</name>
    <dbReference type="NCBI Taxonomy" id="980254"/>
    <lineage>
        <taxon>Bacteria</taxon>
        <taxon>Pseudomonadati</taxon>
        <taxon>Planctomycetota</taxon>
        <taxon>Planctomycetia</taxon>
        <taxon>Pirellulales</taxon>
        <taxon>Pirellulaceae</taxon>
        <taxon>Roseimaritima</taxon>
    </lineage>
</organism>
<dbReference type="EMBL" id="CP042914">
    <property type="protein sequence ID" value="QEG41235.1"/>
    <property type="molecule type" value="Genomic_DNA"/>
</dbReference>
<dbReference type="Proteomes" id="UP000325286">
    <property type="component" value="Chromosome"/>
</dbReference>
<proteinExistence type="predicted"/>
<name>A0A5B9QV46_9BACT</name>
<protein>
    <submittedName>
        <fullName evidence="1">Uncharacterized protein</fullName>
    </submittedName>
</protein>
<sequence>MKHLESPLEGFLRSRGYTRIEHPDGNQYAIMVHVQVVAQWLVVTGDVRWHWLSLIRH</sequence>
<evidence type="ECO:0000313" key="1">
    <source>
        <dbReference type="EMBL" id="QEG41235.1"/>
    </source>
</evidence>
<evidence type="ECO:0000313" key="2">
    <source>
        <dbReference type="Proteomes" id="UP000325286"/>
    </source>
</evidence>
<keyword evidence="2" id="KW-1185">Reference proteome</keyword>